<gene>
    <name evidence="2" type="ORF">FHS90_004558</name>
</gene>
<proteinExistence type="predicted"/>
<sequence>MKKLYALLLVGLLSKGITSQAQKFELEVKSDYKNKVVPVVHRKASEKINDNLFLMFKEIDKKKAAIVGYDANLNQKFSIPLEHGQYTDPLFKYHAESNQIFVVESYGRPNAYTKKGHGFKASVYDVEGKLVKQKEVALDLPLLHPTLSSSHRVCFSENGKYFYTLEQYPKKGKDALVALYDINLEELYKKEFKTGTNEEIETSALADDGGLVLVVSNSKDKDRVKFTKLNTAGKEAAQVAVKHQTAEKESFGHYKLKLAGERAIVSTEKNLNRSELVAIHVYDIDFTAKNAKLYKSKEFNKEYVAQLYSKVNDKDVLNGGKTFSKKFDRPKAIKLMWVSEILIDGSSIYLVSEAINNTSSTTTTTSTIPGTNHTRTTTKSTPLQYAEDILITGFEAGENKWNSIIGRNLVLRDLPGADMMKALVSQNKNEIYIITSEAPKGEAKDMSSYTRVVNKATGDISSPKRISENSYMTFTNFACWLAPDKVVLLRSNQIKFGKGYSLNKVALN</sequence>
<feature type="signal peptide" evidence="1">
    <location>
        <begin position="1"/>
        <end position="21"/>
    </location>
</feature>
<dbReference type="EMBL" id="JACJIQ010000031">
    <property type="protein sequence ID" value="MBA9079817.1"/>
    <property type="molecule type" value="Genomic_DNA"/>
</dbReference>
<comment type="caution">
    <text evidence="2">The sequence shown here is derived from an EMBL/GenBank/DDBJ whole genome shotgun (WGS) entry which is preliminary data.</text>
</comment>
<dbReference type="Proteomes" id="UP000563094">
    <property type="component" value="Unassembled WGS sequence"/>
</dbReference>
<accession>A0A839GYB9</accession>
<organism evidence="2 3">
    <name type="scientific">Rufibacter quisquiliarum</name>
    <dbReference type="NCBI Taxonomy" id="1549639"/>
    <lineage>
        <taxon>Bacteria</taxon>
        <taxon>Pseudomonadati</taxon>
        <taxon>Bacteroidota</taxon>
        <taxon>Cytophagia</taxon>
        <taxon>Cytophagales</taxon>
        <taxon>Hymenobacteraceae</taxon>
        <taxon>Rufibacter</taxon>
    </lineage>
</organism>
<name>A0A839GYB9_9BACT</name>
<keyword evidence="3" id="KW-1185">Reference proteome</keyword>
<evidence type="ECO:0000313" key="2">
    <source>
        <dbReference type="EMBL" id="MBA9079817.1"/>
    </source>
</evidence>
<keyword evidence="1" id="KW-0732">Signal</keyword>
<evidence type="ECO:0000313" key="3">
    <source>
        <dbReference type="Proteomes" id="UP000563094"/>
    </source>
</evidence>
<protein>
    <submittedName>
        <fullName evidence="2">Uncharacterized protein</fullName>
    </submittedName>
</protein>
<feature type="chain" id="PRO_5032570045" evidence="1">
    <location>
        <begin position="22"/>
        <end position="508"/>
    </location>
</feature>
<evidence type="ECO:0000256" key="1">
    <source>
        <dbReference type="SAM" id="SignalP"/>
    </source>
</evidence>
<dbReference type="AlphaFoldDB" id="A0A839GYB9"/>
<dbReference type="RefSeq" id="WP_182514549.1">
    <property type="nucleotide sequence ID" value="NZ_JACJIQ010000031.1"/>
</dbReference>
<reference evidence="2 3" key="1">
    <citation type="submission" date="2020-08" db="EMBL/GenBank/DDBJ databases">
        <title>Genomic Encyclopedia of Type Strains, Phase IV (KMG-IV): sequencing the most valuable type-strain genomes for metagenomic binning, comparative biology and taxonomic classification.</title>
        <authorList>
            <person name="Goeker M."/>
        </authorList>
    </citation>
    <scope>NUCLEOTIDE SEQUENCE [LARGE SCALE GENOMIC DNA]</scope>
    <source>
        <strain evidence="2 3">DSM 29854</strain>
    </source>
</reference>